<evidence type="ECO:0000256" key="19">
    <source>
        <dbReference type="ARBA" id="ARBA00046577"/>
    </source>
</evidence>
<dbReference type="Pfam" id="PF00381">
    <property type="entry name" value="PTS-HPr"/>
    <property type="match status" value="1"/>
</dbReference>
<dbReference type="PRINTS" id="PR00107">
    <property type="entry name" value="PHOSPHOCPHPR"/>
</dbReference>
<dbReference type="Gene3D" id="1.10.274.10">
    <property type="entry name" value="PtsI, HPr-binding domain"/>
    <property type="match status" value="1"/>
</dbReference>
<dbReference type="SUPFAM" id="SSF53062">
    <property type="entry name" value="PTS system fructose IIA component-like"/>
    <property type="match status" value="1"/>
</dbReference>
<dbReference type="CDD" id="cd00367">
    <property type="entry name" value="PTS-HPr_like"/>
    <property type="match status" value="1"/>
</dbReference>
<comment type="function">
    <text evidence="4">Component of the dihydroxyacetone kinase complex, which is responsible for the phosphoenolpyruvate (PEP)-dependent phosphorylation of dihydroxyacetone. DhaM serves as the phosphoryl donor. Is phosphorylated by phosphoenolpyruvate in an EI- and HPr-dependent reaction, and a phosphorelay system on histidine residues finally leads to phosphoryl transfer to DhaL and dihydroxyacetone.</text>
</comment>
<dbReference type="SUPFAM" id="SSF55594">
    <property type="entry name" value="HPr-like"/>
    <property type="match status" value="1"/>
</dbReference>
<dbReference type="GO" id="GO:0005737">
    <property type="term" value="C:cytoplasm"/>
    <property type="evidence" value="ECO:0007669"/>
    <property type="project" value="UniProtKB-SubCell"/>
</dbReference>
<dbReference type="Pfam" id="PF00391">
    <property type="entry name" value="PEP-utilizers"/>
    <property type="match status" value="1"/>
</dbReference>
<dbReference type="GO" id="GO:0016020">
    <property type="term" value="C:membrane"/>
    <property type="evidence" value="ECO:0007669"/>
    <property type="project" value="InterPro"/>
</dbReference>
<dbReference type="GO" id="GO:0046872">
    <property type="term" value="F:metal ion binding"/>
    <property type="evidence" value="ECO:0007669"/>
    <property type="project" value="UniProtKB-KW"/>
</dbReference>
<name>A0A4R6J6B8_9ACTN</name>
<comment type="cofactor">
    <cofactor evidence="3">
        <name>Mg(2+)</name>
        <dbReference type="ChEBI" id="CHEBI:18420"/>
    </cofactor>
</comment>
<dbReference type="PROSITE" id="PS51350">
    <property type="entry name" value="PTS_HPR_DOM"/>
    <property type="match status" value="1"/>
</dbReference>
<keyword evidence="11" id="KW-0813">Transport</keyword>
<dbReference type="GO" id="GO:0009401">
    <property type="term" value="P:phosphoenolpyruvate-dependent sugar phosphotransferase system"/>
    <property type="evidence" value="ECO:0007669"/>
    <property type="project" value="UniProtKB-KW"/>
</dbReference>
<dbReference type="InterPro" id="IPR023151">
    <property type="entry name" value="PEP_util_CS"/>
</dbReference>
<dbReference type="InterPro" id="IPR000032">
    <property type="entry name" value="HPr-like"/>
</dbReference>
<feature type="domain" description="HPr" evidence="22">
    <location>
        <begin position="160"/>
        <end position="250"/>
    </location>
</feature>
<evidence type="ECO:0000259" key="22">
    <source>
        <dbReference type="PROSITE" id="PS51350"/>
    </source>
</evidence>
<dbReference type="InterPro" id="IPR040442">
    <property type="entry name" value="Pyrv_kinase-like_dom_sf"/>
</dbReference>
<dbReference type="PROSITE" id="PS00369">
    <property type="entry name" value="PTS_HPR_HIS"/>
    <property type="match status" value="1"/>
</dbReference>
<evidence type="ECO:0000256" key="2">
    <source>
        <dbReference type="ARBA" id="ARBA00001113"/>
    </source>
</evidence>
<evidence type="ECO:0000256" key="7">
    <source>
        <dbReference type="ARBA" id="ARBA00007837"/>
    </source>
</evidence>
<dbReference type="NCBIfam" id="TIGR01417">
    <property type="entry name" value="PTS_I_fam"/>
    <property type="match status" value="1"/>
</dbReference>
<dbReference type="NCBIfam" id="TIGR02364">
    <property type="entry name" value="dha_pts"/>
    <property type="match status" value="1"/>
</dbReference>
<dbReference type="SUPFAM" id="SSF47831">
    <property type="entry name" value="Enzyme I of the PEP:sugar phosphotransferase system HPr-binding (sub)domain"/>
    <property type="match status" value="1"/>
</dbReference>
<evidence type="ECO:0000256" key="12">
    <source>
        <dbReference type="ARBA" id="ARBA00022490"/>
    </source>
</evidence>
<dbReference type="InterPro" id="IPR050499">
    <property type="entry name" value="PEP-utilizing_PTS_enzyme"/>
</dbReference>
<evidence type="ECO:0000256" key="15">
    <source>
        <dbReference type="ARBA" id="ARBA00022683"/>
    </source>
</evidence>
<dbReference type="Proteomes" id="UP000295388">
    <property type="component" value="Unassembled WGS sequence"/>
</dbReference>
<dbReference type="EC" id="2.7.1.121" evidence="8"/>
<evidence type="ECO:0000256" key="20">
    <source>
        <dbReference type="SAM" id="MobiDB-lite"/>
    </source>
</evidence>
<dbReference type="InterPro" id="IPR035895">
    <property type="entry name" value="HPr-like_sf"/>
</dbReference>
<gene>
    <name evidence="23" type="ORF">EV643_13428</name>
</gene>
<evidence type="ECO:0000256" key="5">
    <source>
        <dbReference type="ARBA" id="ARBA00003681"/>
    </source>
</evidence>
<dbReference type="InterPro" id="IPR012844">
    <property type="entry name" value="DhaM_N"/>
</dbReference>
<keyword evidence="17" id="KW-0418">Kinase</keyword>
<feature type="region of interest" description="Disordered" evidence="20">
    <location>
        <begin position="247"/>
        <end position="279"/>
    </location>
</feature>
<dbReference type="InterPro" id="IPR004701">
    <property type="entry name" value="PTS_EIIA_man-typ"/>
</dbReference>
<dbReference type="GO" id="GO:0008965">
    <property type="term" value="F:phosphoenolpyruvate-protein phosphotransferase activity"/>
    <property type="evidence" value="ECO:0007669"/>
    <property type="project" value="UniProtKB-EC"/>
</dbReference>
<dbReference type="PANTHER" id="PTHR46244:SF6">
    <property type="entry name" value="PHOSPHOENOLPYRUVATE-PROTEIN PHOSPHOTRANSFERASE"/>
    <property type="match status" value="1"/>
</dbReference>
<dbReference type="Pfam" id="PF02896">
    <property type="entry name" value="PEP-utilizers_C"/>
    <property type="match status" value="1"/>
</dbReference>
<proteinExistence type="inferred from homology"/>
<comment type="similarity">
    <text evidence="7">Belongs to the PEP-utilizing enzyme family.</text>
</comment>
<evidence type="ECO:0000256" key="18">
    <source>
        <dbReference type="ARBA" id="ARBA00022842"/>
    </source>
</evidence>
<comment type="function">
    <text evidence="5">General (non sugar-specific) component of the phosphoenolpyruvate-dependent sugar phosphotransferase system (sugar PTS). This major carbohydrate active-transport system catalyzes the phosphorylation of incoming sugar substrates concomitantly with their translocation across the cell membrane. The phosphoryl group from phosphoenolpyruvate (PEP) is transferred to the phosphoryl carrier protein HPr by enzyme I. Phospho-HPr then transfers it to the PTS EIIA domain.</text>
</comment>
<keyword evidence="16" id="KW-0479">Metal-binding</keyword>
<dbReference type="EMBL" id="SNWQ01000034">
    <property type="protein sequence ID" value="TDO31004.1"/>
    <property type="molecule type" value="Genomic_DNA"/>
</dbReference>
<evidence type="ECO:0000256" key="10">
    <source>
        <dbReference type="ARBA" id="ARBA00020422"/>
    </source>
</evidence>
<evidence type="ECO:0000313" key="23">
    <source>
        <dbReference type="EMBL" id="TDO31004.1"/>
    </source>
</evidence>
<comment type="subunit">
    <text evidence="19">Homodimer. The dihydroxyacetone kinase complex is composed of a homodimer of DhaM, a homodimer of DhaK and the subunit DhaL.</text>
</comment>
<dbReference type="InterPro" id="IPR000121">
    <property type="entry name" value="PEP_util_C"/>
</dbReference>
<evidence type="ECO:0000313" key="24">
    <source>
        <dbReference type="Proteomes" id="UP000295388"/>
    </source>
</evidence>
<dbReference type="SUPFAM" id="SSF52009">
    <property type="entry name" value="Phosphohistidine domain"/>
    <property type="match status" value="1"/>
</dbReference>
<evidence type="ECO:0000256" key="17">
    <source>
        <dbReference type="ARBA" id="ARBA00022777"/>
    </source>
</evidence>
<keyword evidence="18" id="KW-0460">Magnesium</keyword>
<dbReference type="InterPro" id="IPR001020">
    <property type="entry name" value="PTS_HPr_His_P_site"/>
</dbReference>
<evidence type="ECO:0000256" key="8">
    <source>
        <dbReference type="ARBA" id="ARBA00012095"/>
    </source>
</evidence>
<dbReference type="Pfam" id="PF05524">
    <property type="entry name" value="PEP-utilisers_N"/>
    <property type="match status" value="1"/>
</dbReference>
<dbReference type="InterPro" id="IPR006318">
    <property type="entry name" value="PTS_EI-like"/>
</dbReference>
<organism evidence="23 24">
    <name type="scientific">Kribbella caucasensis</name>
    <dbReference type="NCBI Taxonomy" id="2512215"/>
    <lineage>
        <taxon>Bacteria</taxon>
        <taxon>Bacillati</taxon>
        <taxon>Actinomycetota</taxon>
        <taxon>Actinomycetes</taxon>
        <taxon>Propionibacteriales</taxon>
        <taxon>Kribbellaceae</taxon>
        <taxon>Kribbella</taxon>
    </lineage>
</organism>
<dbReference type="EC" id="2.7.3.9" evidence="9"/>
<evidence type="ECO:0000256" key="16">
    <source>
        <dbReference type="ARBA" id="ARBA00022723"/>
    </source>
</evidence>
<dbReference type="InterPro" id="IPR008731">
    <property type="entry name" value="PTS_EIN"/>
</dbReference>
<feature type="domain" description="PTS EIIA type-4" evidence="21">
    <location>
        <begin position="1"/>
        <end position="133"/>
    </location>
</feature>
<accession>A0A4R6J6B8</accession>
<dbReference type="PROSITE" id="PS00742">
    <property type="entry name" value="PEP_ENZYMES_2"/>
    <property type="match status" value="1"/>
</dbReference>
<dbReference type="Gene3D" id="3.20.20.60">
    <property type="entry name" value="Phosphoenolpyruvate-binding domains"/>
    <property type="match status" value="1"/>
</dbReference>
<comment type="catalytic activity">
    <reaction evidence="1">
        <text>L-histidyl-[protein] + phosphoenolpyruvate = N(pros)-phospho-L-histidyl-[protein] + pyruvate</text>
        <dbReference type="Rhea" id="RHEA:23880"/>
        <dbReference type="Rhea" id="RHEA-COMP:9745"/>
        <dbReference type="Rhea" id="RHEA-COMP:9746"/>
        <dbReference type="ChEBI" id="CHEBI:15361"/>
        <dbReference type="ChEBI" id="CHEBI:29979"/>
        <dbReference type="ChEBI" id="CHEBI:58702"/>
        <dbReference type="ChEBI" id="CHEBI:64837"/>
        <dbReference type="EC" id="2.7.3.9"/>
    </reaction>
</comment>
<dbReference type="Gene3D" id="3.40.50.510">
    <property type="entry name" value="Phosphotransferase system, mannose-type IIA component"/>
    <property type="match status" value="1"/>
</dbReference>
<sequence length="822" mass="84449">MTGLVVVSHSRVLADAAVSLAAEMLHGSEVRIAVAAGLDATTFGTDATAIVKAIEAADDGAGVVVLMDLGSAVLSAEMALDMVDPAVRQRAVLCPAPLVEGLVVAAVAAAGGAAPAEVAAEAVGSLAAKQAHVGAPAPDASAEPTVGTEDLADTGDQGPTYTAVVKIANPHGLHARPAARLAQESRLFDARIALRNLDTGAGPVPATSLSRVATLGALCGHRVELAATGSQAREAVAHIVALADRRFDEQEPSSAAGPQRSAVHRTDGTPMPASPGIAVGPAVSMRASDVEIPDEVPGDAAAEWRRVRAAIAEVRREIQRIRVAAAREGGEGEAAIFDAHLMLIDDTDLLDDVRARIAAGKAAPRAWTDAIASVEAEFARLPDEYLRTRAADVHAVGQQVARVLTGAPALHVEGEGVLIADDLTPAQVADLDASCVTGIVMAAGSPTSHSAILARSRAIPTVVAAGPAVLDVPPGTTVALDGTTGRVFVDPGEETLRELEAADQQARAKTALARAGAFSPAVTRDGVEVLVGANLGSVPDARAAADNGAELAGLVRTEFLYLGRHQPPTTEEQIEVYRSLAEALGGERLTLRTLDVGGDKPLPYVPQPPEANPFLGMRGIRLTLAQRDLLDDQLRAIVAVAYETPVSVMFPMVSTVDELADARHRLDRAIQLAGRGRPAGLQVGIMVEVPAAALKAAAFAPHVDFFSVGTNDLTQYTVAAERGNPSVASLGDPLDPGVLHLIRAVCRAAEGRCLVAVCGELAADEAATPLLVALGVRELSVAPSSVAAVKQAVRQIDRAADADLVRRALTAAGPRDVRAILG</sequence>
<evidence type="ECO:0000256" key="3">
    <source>
        <dbReference type="ARBA" id="ARBA00001946"/>
    </source>
</evidence>
<dbReference type="AlphaFoldDB" id="A0A4R6J6B8"/>
<evidence type="ECO:0000256" key="13">
    <source>
        <dbReference type="ARBA" id="ARBA00022597"/>
    </source>
</evidence>
<keyword evidence="24" id="KW-1185">Reference proteome</keyword>
<reference evidence="23 24" key="1">
    <citation type="submission" date="2019-03" db="EMBL/GenBank/DDBJ databases">
        <title>Genomic Encyclopedia of Type Strains, Phase III (KMG-III): the genomes of soil and plant-associated and newly described type strains.</title>
        <authorList>
            <person name="Whitman W."/>
        </authorList>
    </citation>
    <scope>NUCLEOTIDE SEQUENCE [LARGE SCALE GENOMIC DNA]</scope>
    <source>
        <strain evidence="23 24">VKM Ac-2527</strain>
    </source>
</reference>
<dbReference type="OrthoDB" id="9765468at2"/>
<dbReference type="PROSITE" id="PS51096">
    <property type="entry name" value="PTS_EIIA_TYPE_4"/>
    <property type="match status" value="1"/>
</dbReference>
<evidence type="ECO:0000256" key="14">
    <source>
        <dbReference type="ARBA" id="ARBA00022679"/>
    </source>
</evidence>
<comment type="caution">
    <text evidence="23">The sequence shown here is derived from an EMBL/GenBank/DDBJ whole genome shotgun (WGS) entry which is preliminary data.</text>
</comment>
<keyword evidence="12" id="KW-0963">Cytoplasm</keyword>
<dbReference type="InterPro" id="IPR036662">
    <property type="entry name" value="PTS_EIIA_man-typ_sf"/>
</dbReference>
<evidence type="ECO:0000256" key="1">
    <source>
        <dbReference type="ARBA" id="ARBA00000683"/>
    </source>
</evidence>
<dbReference type="InterPro" id="IPR036618">
    <property type="entry name" value="PtsI_HPr-bd_sf"/>
</dbReference>
<keyword evidence="13" id="KW-0762">Sugar transport</keyword>
<dbReference type="PANTHER" id="PTHR46244">
    <property type="entry name" value="PHOSPHOENOLPYRUVATE-PROTEIN PHOSPHOTRANSFERASE"/>
    <property type="match status" value="1"/>
</dbReference>
<evidence type="ECO:0000259" key="21">
    <source>
        <dbReference type="PROSITE" id="PS51096"/>
    </source>
</evidence>
<dbReference type="NCBIfam" id="TIGR01003">
    <property type="entry name" value="PTS_HPr_family"/>
    <property type="match status" value="1"/>
</dbReference>
<protein>
    <recommendedName>
        <fullName evidence="10">Phosphocarrier protein HPr</fullName>
        <ecNumber evidence="8">2.7.1.121</ecNumber>
        <ecNumber evidence="9">2.7.3.9</ecNumber>
    </recommendedName>
</protein>
<dbReference type="Gene3D" id="3.30.1340.10">
    <property type="entry name" value="HPr-like"/>
    <property type="match status" value="1"/>
</dbReference>
<dbReference type="GO" id="GO:0047324">
    <property type="term" value="F:phosphoenolpyruvate-glycerone phosphotransferase activity"/>
    <property type="evidence" value="ECO:0007669"/>
    <property type="project" value="UniProtKB-EC"/>
</dbReference>
<dbReference type="InterPro" id="IPR008279">
    <property type="entry name" value="PEP-util_enz_mobile_dom"/>
</dbReference>
<dbReference type="Pfam" id="PF03610">
    <property type="entry name" value="EIIA-man"/>
    <property type="match status" value="1"/>
</dbReference>
<dbReference type="InterPro" id="IPR015813">
    <property type="entry name" value="Pyrv/PenolPyrv_kinase-like_dom"/>
</dbReference>
<evidence type="ECO:0000256" key="11">
    <source>
        <dbReference type="ARBA" id="ARBA00022448"/>
    </source>
</evidence>
<dbReference type="Gene3D" id="3.50.30.10">
    <property type="entry name" value="Phosphohistidine domain"/>
    <property type="match status" value="1"/>
</dbReference>
<keyword evidence="15" id="KW-0598">Phosphotransferase system</keyword>
<evidence type="ECO:0000256" key="9">
    <source>
        <dbReference type="ARBA" id="ARBA00012232"/>
    </source>
</evidence>
<dbReference type="PRINTS" id="PR01736">
    <property type="entry name" value="PHPHTRNFRASE"/>
</dbReference>
<comment type="catalytic activity">
    <reaction evidence="2">
        <text>dihydroxyacetone + phosphoenolpyruvate = dihydroxyacetone phosphate + pyruvate</text>
        <dbReference type="Rhea" id="RHEA:18381"/>
        <dbReference type="ChEBI" id="CHEBI:15361"/>
        <dbReference type="ChEBI" id="CHEBI:16016"/>
        <dbReference type="ChEBI" id="CHEBI:57642"/>
        <dbReference type="ChEBI" id="CHEBI:58702"/>
        <dbReference type="EC" id="2.7.1.121"/>
    </reaction>
</comment>
<dbReference type="SUPFAM" id="SSF51621">
    <property type="entry name" value="Phosphoenolpyruvate/pyruvate domain"/>
    <property type="match status" value="1"/>
</dbReference>
<dbReference type="InterPro" id="IPR036637">
    <property type="entry name" value="Phosphohistidine_dom_sf"/>
</dbReference>
<evidence type="ECO:0000256" key="4">
    <source>
        <dbReference type="ARBA" id="ARBA00002788"/>
    </source>
</evidence>
<comment type="subcellular location">
    <subcellularLocation>
        <location evidence="6">Cytoplasm</location>
    </subcellularLocation>
</comment>
<keyword evidence="14" id="KW-0808">Transferase</keyword>
<evidence type="ECO:0000256" key="6">
    <source>
        <dbReference type="ARBA" id="ARBA00004496"/>
    </source>
</evidence>